<dbReference type="InterPro" id="IPR009296">
    <property type="entry name" value="DUF951"/>
</dbReference>
<dbReference type="PANTHER" id="PTHR38455:SF1">
    <property type="entry name" value="DUF951 DOMAIN-CONTAINING PROTEIN"/>
    <property type="match status" value="1"/>
</dbReference>
<organism evidence="1 2">
    <name type="scientific">Candidatus Gallilactobacillus intestinavium</name>
    <dbReference type="NCBI Taxonomy" id="2840838"/>
    <lineage>
        <taxon>Bacteria</taxon>
        <taxon>Bacillati</taxon>
        <taxon>Bacillota</taxon>
        <taxon>Bacilli</taxon>
        <taxon>Lactobacillales</taxon>
        <taxon>Lactobacillaceae</taxon>
        <taxon>Lactobacillaceae incertae sedis</taxon>
        <taxon>Candidatus Gallilactobacillus</taxon>
    </lineage>
</organism>
<protein>
    <submittedName>
        <fullName evidence="1">DUF951 domain-containing protein</fullName>
    </submittedName>
</protein>
<sequence length="66" mass="7686">MSIVNKQYNMHDVVSLKKPHPCGANKWEIFRLGADIKLKCLGCDHFIMLSRRNFEKRLVKILSKGE</sequence>
<dbReference type="Proteomes" id="UP000823614">
    <property type="component" value="Unassembled WGS sequence"/>
</dbReference>
<dbReference type="PANTHER" id="PTHR38455">
    <property type="entry name" value="HYPOTHETICAL CYTOSOLIC PROTEIN"/>
    <property type="match status" value="1"/>
</dbReference>
<evidence type="ECO:0000313" key="2">
    <source>
        <dbReference type="Proteomes" id="UP000823614"/>
    </source>
</evidence>
<gene>
    <name evidence="1" type="ORF">IAA89_05165</name>
</gene>
<dbReference type="EMBL" id="JADIMP010000085">
    <property type="protein sequence ID" value="MBO8441801.1"/>
    <property type="molecule type" value="Genomic_DNA"/>
</dbReference>
<name>A0A9D9E5Z0_9LACO</name>
<proteinExistence type="predicted"/>
<reference evidence="1" key="1">
    <citation type="submission" date="2020-10" db="EMBL/GenBank/DDBJ databases">
        <authorList>
            <person name="Gilroy R."/>
        </authorList>
    </citation>
    <scope>NUCLEOTIDE SEQUENCE</scope>
    <source>
        <strain evidence="1">C6-149</strain>
    </source>
</reference>
<dbReference type="PIRSF" id="PIRSF037263">
    <property type="entry name" value="DUF951_bac"/>
    <property type="match status" value="1"/>
</dbReference>
<accession>A0A9D9E5Z0</accession>
<reference evidence="1" key="2">
    <citation type="journal article" date="2021" name="PeerJ">
        <title>Extensive microbial diversity within the chicken gut microbiome revealed by metagenomics and culture.</title>
        <authorList>
            <person name="Gilroy R."/>
            <person name="Ravi A."/>
            <person name="Getino M."/>
            <person name="Pursley I."/>
            <person name="Horton D.L."/>
            <person name="Alikhan N.F."/>
            <person name="Baker D."/>
            <person name="Gharbi K."/>
            <person name="Hall N."/>
            <person name="Watson M."/>
            <person name="Adriaenssens E.M."/>
            <person name="Foster-Nyarko E."/>
            <person name="Jarju S."/>
            <person name="Secka A."/>
            <person name="Antonio M."/>
            <person name="Oren A."/>
            <person name="Chaudhuri R.R."/>
            <person name="La Ragione R."/>
            <person name="Hildebrand F."/>
            <person name="Pallen M.J."/>
        </authorList>
    </citation>
    <scope>NUCLEOTIDE SEQUENCE</scope>
    <source>
        <strain evidence="1">C6-149</strain>
    </source>
</reference>
<dbReference type="Pfam" id="PF06107">
    <property type="entry name" value="DUF951"/>
    <property type="match status" value="1"/>
</dbReference>
<evidence type="ECO:0000313" key="1">
    <source>
        <dbReference type="EMBL" id="MBO8441801.1"/>
    </source>
</evidence>
<dbReference type="AlphaFoldDB" id="A0A9D9E5Z0"/>
<comment type="caution">
    <text evidence="1">The sequence shown here is derived from an EMBL/GenBank/DDBJ whole genome shotgun (WGS) entry which is preliminary data.</text>
</comment>